<protein>
    <submittedName>
        <fullName evidence="4">Uncharacterized protein</fullName>
    </submittedName>
</protein>
<accession>A0A914HMB8</accession>
<dbReference type="WBParaSite" id="Gr19_v10_g2110.t1">
    <property type="protein sequence ID" value="Gr19_v10_g2110.t1"/>
    <property type="gene ID" value="Gr19_v10_g2110"/>
</dbReference>
<feature type="signal peptide" evidence="2">
    <location>
        <begin position="1"/>
        <end position="17"/>
    </location>
</feature>
<feature type="chain" id="PRO_5037207362" evidence="2">
    <location>
        <begin position="18"/>
        <end position="103"/>
    </location>
</feature>
<keyword evidence="2" id="KW-0732">Signal</keyword>
<dbReference type="Proteomes" id="UP000887572">
    <property type="component" value="Unplaced"/>
</dbReference>
<reference evidence="4" key="1">
    <citation type="submission" date="2022-11" db="UniProtKB">
        <authorList>
            <consortium name="WormBaseParasite"/>
        </authorList>
    </citation>
    <scope>IDENTIFICATION</scope>
</reference>
<feature type="region of interest" description="Disordered" evidence="1">
    <location>
        <begin position="28"/>
        <end position="103"/>
    </location>
</feature>
<feature type="compositionally biased region" description="Basic and acidic residues" evidence="1">
    <location>
        <begin position="81"/>
        <end position="96"/>
    </location>
</feature>
<keyword evidence="3" id="KW-1185">Reference proteome</keyword>
<evidence type="ECO:0000256" key="1">
    <source>
        <dbReference type="SAM" id="MobiDB-lite"/>
    </source>
</evidence>
<evidence type="ECO:0000313" key="3">
    <source>
        <dbReference type="Proteomes" id="UP000887572"/>
    </source>
</evidence>
<evidence type="ECO:0000313" key="4">
    <source>
        <dbReference type="WBParaSite" id="Gr19_v10_g2110.t1"/>
    </source>
</evidence>
<dbReference type="AlphaFoldDB" id="A0A914HMB8"/>
<organism evidence="3 4">
    <name type="scientific">Globodera rostochiensis</name>
    <name type="common">Golden nematode worm</name>
    <name type="synonym">Heterodera rostochiensis</name>
    <dbReference type="NCBI Taxonomy" id="31243"/>
    <lineage>
        <taxon>Eukaryota</taxon>
        <taxon>Metazoa</taxon>
        <taxon>Ecdysozoa</taxon>
        <taxon>Nematoda</taxon>
        <taxon>Chromadorea</taxon>
        <taxon>Rhabditida</taxon>
        <taxon>Tylenchina</taxon>
        <taxon>Tylenchomorpha</taxon>
        <taxon>Tylenchoidea</taxon>
        <taxon>Heteroderidae</taxon>
        <taxon>Heteroderinae</taxon>
        <taxon>Globodera</taxon>
    </lineage>
</organism>
<evidence type="ECO:0000256" key="2">
    <source>
        <dbReference type="SAM" id="SignalP"/>
    </source>
</evidence>
<sequence length="103" mass="11222">MVVIFAVIFIELGNAGAIQSKIKKMQESITGDTPYHQKKGKSSKHEEGSDSSSDVPHNNSSDSDSEKEEGSKKSEHKHRGKEAVKYTKLEKVKSDDAPSGCSD</sequence>
<proteinExistence type="predicted"/>
<name>A0A914HMB8_GLORO</name>